<dbReference type="Proteomes" id="UP001549799">
    <property type="component" value="Unassembled WGS sequence"/>
</dbReference>
<accession>A0ABV2SY01</accession>
<evidence type="ECO:0000313" key="1">
    <source>
        <dbReference type="EMBL" id="MET6991610.1"/>
    </source>
</evidence>
<sequence>MEELPTNYSIDQHPLKFRGTECLTCGHILDLATNTAQIAHKYLAPKNHP</sequence>
<organism evidence="1 2">
    <name type="scientific">Sediminicola arcticus</name>
    <dbReference type="NCBI Taxonomy" id="1574308"/>
    <lineage>
        <taxon>Bacteria</taxon>
        <taxon>Pseudomonadati</taxon>
        <taxon>Bacteroidota</taxon>
        <taxon>Flavobacteriia</taxon>
        <taxon>Flavobacteriales</taxon>
        <taxon>Flavobacteriaceae</taxon>
        <taxon>Sediminicola</taxon>
    </lineage>
</organism>
<evidence type="ECO:0000313" key="2">
    <source>
        <dbReference type="Proteomes" id="UP001549799"/>
    </source>
</evidence>
<gene>
    <name evidence="1" type="ORF">ABXZ36_13235</name>
</gene>
<dbReference type="EMBL" id="JBEXAE010000006">
    <property type="protein sequence ID" value="MET6991610.1"/>
    <property type="molecule type" value="Genomic_DNA"/>
</dbReference>
<comment type="caution">
    <text evidence="1">The sequence shown here is derived from an EMBL/GenBank/DDBJ whole genome shotgun (WGS) entry which is preliminary data.</text>
</comment>
<evidence type="ECO:0008006" key="3">
    <source>
        <dbReference type="Google" id="ProtNLM"/>
    </source>
</evidence>
<reference evidence="1 2" key="1">
    <citation type="submission" date="2024-07" db="EMBL/GenBank/DDBJ databases">
        <title>The genome sequence of type strain Sediminicola arcticus GDMCC 1.2805.</title>
        <authorList>
            <person name="Liu Y."/>
        </authorList>
    </citation>
    <scope>NUCLEOTIDE SEQUENCE [LARGE SCALE GENOMIC DNA]</scope>
    <source>
        <strain evidence="1 2">GDMCC 1.2805</strain>
    </source>
</reference>
<name>A0ABV2SY01_9FLAO</name>
<protein>
    <recommendedName>
        <fullName evidence="3">Transposase</fullName>
    </recommendedName>
</protein>
<proteinExistence type="predicted"/>
<keyword evidence="2" id="KW-1185">Reference proteome</keyword>
<dbReference type="RefSeq" id="WP_354616153.1">
    <property type="nucleotide sequence ID" value="NZ_JBEXAE010000006.1"/>
</dbReference>